<comment type="caution">
    <text evidence="2">The sequence shown here is derived from an EMBL/GenBank/DDBJ whole genome shotgun (WGS) entry which is preliminary data.</text>
</comment>
<reference evidence="3" key="1">
    <citation type="journal article" date="2023" name="Commun. Biol.">
        <title>Genome analysis of Parmales, the sister group of diatoms, reveals the evolutionary specialization of diatoms from phago-mixotrophs to photoautotrophs.</title>
        <authorList>
            <person name="Ban H."/>
            <person name="Sato S."/>
            <person name="Yoshikawa S."/>
            <person name="Yamada K."/>
            <person name="Nakamura Y."/>
            <person name="Ichinomiya M."/>
            <person name="Sato N."/>
            <person name="Blanc-Mathieu R."/>
            <person name="Endo H."/>
            <person name="Kuwata A."/>
            <person name="Ogata H."/>
        </authorList>
    </citation>
    <scope>NUCLEOTIDE SEQUENCE [LARGE SCALE GENOMIC DNA]</scope>
    <source>
        <strain evidence="3">NIES 3700</strain>
    </source>
</reference>
<dbReference type="AlphaFoldDB" id="A0A9W7AJC2"/>
<organism evidence="2 3">
    <name type="scientific">Triparma laevis f. longispina</name>
    <dbReference type="NCBI Taxonomy" id="1714387"/>
    <lineage>
        <taxon>Eukaryota</taxon>
        <taxon>Sar</taxon>
        <taxon>Stramenopiles</taxon>
        <taxon>Ochrophyta</taxon>
        <taxon>Bolidophyceae</taxon>
        <taxon>Parmales</taxon>
        <taxon>Triparmaceae</taxon>
        <taxon>Triparma</taxon>
    </lineage>
</organism>
<keyword evidence="1" id="KW-0175">Coiled coil</keyword>
<accession>A0A9W7AJC2</accession>
<feature type="coiled-coil region" evidence="1">
    <location>
        <begin position="333"/>
        <end position="395"/>
    </location>
</feature>
<dbReference type="OrthoDB" id="200125at2759"/>
<keyword evidence="3" id="KW-1185">Reference proteome</keyword>
<evidence type="ECO:0000313" key="2">
    <source>
        <dbReference type="EMBL" id="GMH73332.1"/>
    </source>
</evidence>
<evidence type="ECO:0000313" key="3">
    <source>
        <dbReference type="Proteomes" id="UP001165122"/>
    </source>
</evidence>
<gene>
    <name evidence="2" type="ORF">TrLO_g1010</name>
</gene>
<evidence type="ECO:0000256" key="1">
    <source>
        <dbReference type="SAM" id="Coils"/>
    </source>
</evidence>
<proteinExistence type="predicted"/>
<dbReference type="Proteomes" id="UP001165122">
    <property type="component" value="Unassembled WGS sequence"/>
</dbReference>
<name>A0A9W7AJC2_9STRA</name>
<protein>
    <submittedName>
        <fullName evidence="2">Uncharacterized protein</fullName>
    </submittedName>
</protein>
<dbReference type="EMBL" id="BRXW01000672">
    <property type="protein sequence ID" value="GMH73332.1"/>
    <property type="molecule type" value="Genomic_DNA"/>
</dbReference>
<sequence length="660" mass="74669">MTTHGTSILDFLSTERASLSSTLDDAEVWLGAFGSNKKGTEMVKEQEEKVEIGDGTYNSRLYGKSYGDIETAKMQLKGSIENLQAKVSSMRADVGPLSPISTQVYQEYQQYQQHSPLNKKNNSGITPHDYSLRLSPHTFDKSYIANPTNYTTTIKSQMNSLMGKVRKEVDIERTGVEDKMKRYAIKETETRLNDMRRGHVAELEKVLGDTVMTVAGTLVVQDDRQVEQLRRGLEGKRDEMVGLAREEKFKGLEVAVNLMGGEQERKLKRLKEDAEVVARAELMKRLEKREREYRLVMARRELEQNLNRRLEEIGSENGKESERVFGELAVALEEGARRNVEQLVERFNNEREEKEKQLVAHSEKVVGEAMESLSAELLESERSELMDIRRKAEEDRVRVVNQTRIEGTEALDKAILTEKERIRKRRDDKITELRSELQSKTMRDLDELEEALRSDLNTAEKLMIDSVKTGLSSTLQRAASEHQSRAAVNKVDVEDLVKLLKVKETKVITALPKFVRDARLRVKRFEKPDDGGLAEMVAEGKAWDALKALSDLHVGPLQERVESAMSSLQEITSENKSLRGDLKKLDRQVYEQAYGGDEFVFGLVQAGMDQLKKGEGGDGGGGKGKACRKCEKLYRVNGELLREINAGTGGLKKDGEEDEY</sequence>